<feature type="chain" id="PRO_5043605880" evidence="3">
    <location>
        <begin position="22"/>
        <end position="450"/>
    </location>
</feature>
<feature type="signal peptide" evidence="3">
    <location>
        <begin position="1"/>
        <end position="21"/>
    </location>
</feature>
<name>A0AAU9UQB5_EUPED</name>
<evidence type="ECO:0000313" key="4">
    <source>
        <dbReference type="EMBL" id="CAH2099990.1"/>
    </source>
</evidence>
<proteinExistence type="predicted"/>
<gene>
    <name evidence="4" type="ORF">EEDITHA_LOCUS14905</name>
</gene>
<keyword evidence="3" id="KW-0732">Signal</keyword>
<evidence type="ECO:0000256" key="2">
    <source>
        <dbReference type="ARBA" id="ARBA00022900"/>
    </source>
</evidence>
<dbReference type="SUPFAM" id="SSF56574">
    <property type="entry name" value="Serpins"/>
    <property type="match status" value="1"/>
</dbReference>
<comment type="caution">
    <text evidence="4">The sequence shown here is derived from an EMBL/GenBank/DDBJ whole genome shotgun (WGS) entry which is preliminary data.</text>
</comment>
<keyword evidence="2" id="KW-0722">Serine protease inhibitor</keyword>
<evidence type="ECO:0000256" key="1">
    <source>
        <dbReference type="ARBA" id="ARBA00022690"/>
    </source>
</evidence>
<dbReference type="AlphaFoldDB" id="A0AAU9UQB5"/>
<keyword evidence="5" id="KW-1185">Reference proteome</keyword>
<dbReference type="GO" id="GO:0004867">
    <property type="term" value="F:serine-type endopeptidase inhibitor activity"/>
    <property type="evidence" value="ECO:0007669"/>
    <property type="project" value="UniProtKB-KW"/>
</dbReference>
<dbReference type="InterPro" id="IPR042178">
    <property type="entry name" value="Serpin_sf_1"/>
</dbReference>
<organism evidence="4 5">
    <name type="scientific">Euphydryas editha</name>
    <name type="common">Edith's checkerspot</name>
    <dbReference type="NCBI Taxonomy" id="104508"/>
    <lineage>
        <taxon>Eukaryota</taxon>
        <taxon>Metazoa</taxon>
        <taxon>Ecdysozoa</taxon>
        <taxon>Arthropoda</taxon>
        <taxon>Hexapoda</taxon>
        <taxon>Insecta</taxon>
        <taxon>Pterygota</taxon>
        <taxon>Neoptera</taxon>
        <taxon>Endopterygota</taxon>
        <taxon>Lepidoptera</taxon>
        <taxon>Glossata</taxon>
        <taxon>Ditrysia</taxon>
        <taxon>Papilionoidea</taxon>
        <taxon>Nymphalidae</taxon>
        <taxon>Nymphalinae</taxon>
        <taxon>Euphydryas</taxon>
    </lineage>
</organism>
<evidence type="ECO:0000313" key="5">
    <source>
        <dbReference type="Proteomes" id="UP001153954"/>
    </source>
</evidence>
<dbReference type="EMBL" id="CAKOGL010000022">
    <property type="protein sequence ID" value="CAH2099990.1"/>
    <property type="molecule type" value="Genomic_DNA"/>
</dbReference>
<dbReference type="Gene3D" id="3.30.497.10">
    <property type="entry name" value="Antithrombin, subunit I, domain 2"/>
    <property type="match status" value="1"/>
</dbReference>
<dbReference type="Proteomes" id="UP001153954">
    <property type="component" value="Unassembled WGS sequence"/>
</dbReference>
<protein>
    <submittedName>
        <fullName evidence="4">Uncharacterized protein</fullName>
    </submittedName>
</protein>
<evidence type="ECO:0000256" key="3">
    <source>
        <dbReference type="SAM" id="SignalP"/>
    </source>
</evidence>
<keyword evidence="1" id="KW-0646">Protease inhibitor</keyword>
<dbReference type="InterPro" id="IPR036186">
    <property type="entry name" value="Serpin_sf"/>
</dbReference>
<dbReference type="InterPro" id="IPR042185">
    <property type="entry name" value="Serpin_sf_2"/>
</dbReference>
<reference evidence="4" key="1">
    <citation type="submission" date="2022-03" db="EMBL/GenBank/DDBJ databases">
        <authorList>
            <person name="Tunstrom K."/>
        </authorList>
    </citation>
    <scope>NUCLEOTIDE SEQUENCE</scope>
</reference>
<accession>A0AAU9UQB5</accession>
<sequence>MVNVRFLEFLFLFGIYFRVKTDNVQVTNLTIKVQSLKLNQVKYEYSLFKKSHDYKLKFGPNIQSDKLDRLIFFKIPSIRRKTRQIHDTLHSLVSSTHPILGRITSSLPLYLKGTLNNVISSSPNSYVPLKDLQILDSNKNNKMYKSMSNNLLLQNRKVKFHQTTTPRYSTAHSGLAQLLDKSVTLTTVRNTIVRSQIKNNTINEKSSYQENEDLLLFDNFSKSLEQFERLLYQVTFNKLLSVSPEDRHENGISFIQSALFLYLALMAISTEVDQSTKVEIENCLNYEGSKMNKMKILRHIISWLPNSNRNMKFRWTSRLVLSSELPVSQEFVEDTATVRLHVTRLNDTKPAVISNTLNRMIEIDSGGALHNTFEEDDMLNEICSILFTTMYIRPRWRSAPTVLNGTRVFYDTNESPTRSVRMIRINDVMQYAALDEWNSDVRNYQYMAFI</sequence>
<dbReference type="Gene3D" id="2.30.39.10">
    <property type="entry name" value="Alpha-1-antitrypsin, domain 1"/>
    <property type="match status" value="1"/>
</dbReference>